<protein>
    <submittedName>
        <fullName evidence="3">DUF1206 domain-containing protein</fullName>
    </submittedName>
</protein>
<organism evidence="3 4">
    <name type="scientific">Streptomyces ovatisporus</name>
    <dbReference type="NCBI Taxonomy" id="1128682"/>
    <lineage>
        <taxon>Bacteria</taxon>
        <taxon>Bacillati</taxon>
        <taxon>Actinomycetota</taxon>
        <taxon>Actinomycetes</taxon>
        <taxon>Kitasatosporales</taxon>
        <taxon>Streptomycetaceae</taxon>
        <taxon>Streptomyces</taxon>
    </lineage>
</organism>
<feature type="domain" description="DUF1206" evidence="2">
    <location>
        <begin position="210"/>
        <end position="278"/>
    </location>
</feature>
<proteinExistence type="predicted"/>
<feature type="transmembrane region" description="Helical" evidence="1">
    <location>
        <begin position="115"/>
        <end position="133"/>
    </location>
</feature>
<dbReference type="InterPro" id="IPR009597">
    <property type="entry name" value="DUF1206"/>
</dbReference>
<accession>A0ABV9A100</accession>
<sequence length="280" mass="29258">MNASATAWRWKGRRNARQAANSPAVEGIARAGMVAQGVLFVLVGLLALRIAFGDSGGKQADQSGALRELAAQPFGQFLVWGVGLGLAGLAVWRLSEAAFGAAEKGGRKPHKRLLAAGRCVLYGILAFSVLSYASGAKGSGSSDAKSEDITARALSAPAGQVLVGVVGLVVAVVGAWSAVQALRRKFHDELRMSRIPRRSRKWIDLLGVSGGVARGAVLVALGFFAMEAAWSSDADEVKGMDGALRSFADTPAGPWLLVAVAVGVALYGLFSFVLARWRRV</sequence>
<dbReference type="EMBL" id="JBHSFH010000003">
    <property type="protein sequence ID" value="MFC4493264.1"/>
    <property type="molecule type" value="Genomic_DNA"/>
</dbReference>
<keyword evidence="1" id="KW-0812">Transmembrane</keyword>
<keyword evidence="1" id="KW-0472">Membrane</keyword>
<evidence type="ECO:0000259" key="2">
    <source>
        <dbReference type="Pfam" id="PF06724"/>
    </source>
</evidence>
<feature type="transmembrane region" description="Helical" evidence="1">
    <location>
        <begin position="255"/>
        <end position="275"/>
    </location>
</feature>
<name>A0ABV9A100_9ACTN</name>
<feature type="domain" description="DUF1206" evidence="2">
    <location>
        <begin position="116"/>
        <end position="184"/>
    </location>
</feature>
<dbReference type="RefSeq" id="WP_386442207.1">
    <property type="nucleotide sequence ID" value="NZ_JBHSFH010000003.1"/>
</dbReference>
<comment type="caution">
    <text evidence="3">The sequence shown here is derived from an EMBL/GenBank/DDBJ whole genome shotgun (WGS) entry which is preliminary data.</text>
</comment>
<dbReference type="Pfam" id="PF06724">
    <property type="entry name" value="DUF1206"/>
    <property type="match status" value="3"/>
</dbReference>
<gene>
    <name evidence="3" type="ORF">ACFPA8_03835</name>
</gene>
<keyword evidence="4" id="KW-1185">Reference proteome</keyword>
<reference evidence="4" key="1">
    <citation type="journal article" date="2019" name="Int. J. Syst. Evol. Microbiol.">
        <title>The Global Catalogue of Microorganisms (GCM) 10K type strain sequencing project: providing services to taxonomists for standard genome sequencing and annotation.</title>
        <authorList>
            <consortium name="The Broad Institute Genomics Platform"/>
            <consortium name="The Broad Institute Genome Sequencing Center for Infectious Disease"/>
            <person name="Wu L."/>
            <person name="Ma J."/>
        </authorList>
    </citation>
    <scope>NUCLEOTIDE SEQUENCE [LARGE SCALE GENOMIC DNA]</scope>
    <source>
        <strain evidence="4">CGMCC 4.7357</strain>
    </source>
</reference>
<feature type="transmembrane region" description="Helical" evidence="1">
    <location>
        <begin position="77"/>
        <end position="94"/>
    </location>
</feature>
<evidence type="ECO:0000256" key="1">
    <source>
        <dbReference type="SAM" id="Phobius"/>
    </source>
</evidence>
<keyword evidence="1" id="KW-1133">Transmembrane helix</keyword>
<feature type="transmembrane region" description="Helical" evidence="1">
    <location>
        <begin position="161"/>
        <end position="182"/>
    </location>
</feature>
<dbReference type="Proteomes" id="UP001595997">
    <property type="component" value="Unassembled WGS sequence"/>
</dbReference>
<feature type="domain" description="DUF1206" evidence="2">
    <location>
        <begin position="31"/>
        <end position="99"/>
    </location>
</feature>
<feature type="transmembrane region" description="Helical" evidence="1">
    <location>
        <begin position="202"/>
        <end position="226"/>
    </location>
</feature>
<evidence type="ECO:0000313" key="4">
    <source>
        <dbReference type="Proteomes" id="UP001595997"/>
    </source>
</evidence>
<evidence type="ECO:0000313" key="3">
    <source>
        <dbReference type="EMBL" id="MFC4493264.1"/>
    </source>
</evidence>